<protein>
    <submittedName>
        <fullName evidence="1">Uncharacterized protein</fullName>
    </submittedName>
</protein>
<sequence length="72" mass="8136">MAIWCASGNNLSSTSSVWMVDIRDDIDRQGTGIVNNREETARRGCLKKMNSGDTFYRIVRTFIHYHHGGSTT</sequence>
<dbReference type="EMBL" id="GL945435">
    <property type="protein sequence ID" value="EGO23914.1"/>
    <property type="molecule type" value="Genomic_DNA"/>
</dbReference>
<dbReference type="HOGENOM" id="CLU_2723767_0_0_1"/>
<dbReference type="RefSeq" id="XP_007319676.1">
    <property type="nucleotide sequence ID" value="XM_007319614.1"/>
</dbReference>
<evidence type="ECO:0000313" key="1">
    <source>
        <dbReference type="EMBL" id="EGO23914.1"/>
    </source>
</evidence>
<name>F8NZ94_SERL9</name>
<gene>
    <name evidence="1" type="ORF">SERLADRAFT_450210</name>
</gene>
<dbReference type="KEGG" id="sla:SERLADRAFT_450210"/>
<dbReference type="AlphaFoldDB" id="F8NZ94"/>
<dbReference type="GeneID" id="18816628"/>
<accession>F8NZ94</accession>
<organism>
    <name type="scientific">Serpula lacrymans var. lacrymans (strain S7.9)</name>
    <name type="common">Dry rot fungus</name>
    <dbReference type="NCBI Taxonomy" id="578457"/>
    <lineage>
        <taxon>Eukaryota</taxon>
        <taxon>Fungi</taxon>
        <taxon>Dikarya</taxon>
        <taxon>Basidiomycota</taxon>
        <taxon>Agaricomycotina</taxon>
        <taxon>Agaricomycetes</taxon>
        <taxon>Agaricomycetidae</taxon>
        <taxon>Boletales</taxon>
        <taxon>Coniophorineae</taxon>
        <taxon>Serpulaceae</taxon>
        <taxon>Serpula</taxon>
    </lineage>
</organism>
<dbReference type="Proteomes" id="UP000008064">
    <property type="component" value="Unassembled WGS sequence"/>
</dbReference>
<reference evidence="1" key="1">
    <citation type="submission" date="2011-04" db="EMBL/GenBank/DDBJ databases">
        <title>Evolution of plant cell wall degrading machinery underlies the functional diversity of forest fungi.</title>
        <authorList>
            <consortium name="US DOE Joint Genome Institute (JGI-PGF)"/>
            <person name="Eastwood D.C."/>
            <person name="Floudas D."/>
            <person name="Binder M."/>
            <person name="Majcherczyk A."/>
            <person name="Schneider P."/>
            <person name="Aerts A."/>
            <person name="Asiegbu F.O."/>
            <person name="Baker S.E."/>
            <person name="Barry K."/>
            <person name="Bendiksby M."/>
            <person name="Blumentritt M."/>
            <person name="Coutinho P.M."/>
            <person name="Cullen D."/>
            <person name="Cullen D."/>
            <person name="Gathman A."/>
            <person name="Goodell B."/>
            <person name="Henrissat B."/>
            <person name="Ihrmark K."/>
            <person name="Kauserud H."/>
            <person name="Kohler A."/>
            <person name="LaButti K."/>
            <person name="Lapidus A."/>
            <person name="Lavin J.L."/>
            <person name="Lee Y.-H."/>
            <person name="Lindquist E."/>
            <person name="Lilly W."/>
            <person name="Lucas S."/>
            <person name="Morin E."/>
            <person name="Murat C."/>
            <person name="Oguiza J.A."/>
            <person name="Park J."/>
            <person name="Pisabarro A.G."/>
            <person name="Riley R."/>
            <person name="Rosling A."/>
            <person name="Salamov A."/>
            <person name="Schmidt O."/>
            <person name="Schmutz J."/>
            <person name="Skrede I."/>
            <person name="Stenlid J."/>
            <person name="Wiebenga A."/>
            <person name="Xie X."/>
            <person name="Kues U."/>
            <person name="Hibbett D.S."/>
            <person name="Hoffmeister D."/>
            <person name="Hogberg N."/>
            <person name="Martin F."/>
            <person name="Grigoriev I.V."/>
            <person name="Watkinson S.C."/>
        </authorList>
    </citation>
    <scope>NUCLEOTIDE SEQUENCE</scope>
    <source>
        <strain evidence="1">S7.9</strain>
    </source>
</reference>
<proteinExistence type="predicted"/>